<dbReference type="GO" id="GO:0022857">
    <property type="term" value="F:transmembrane transporter activity"/>
    <property type="evidence" value="ECO:0007669"/>
    <property type="project" value="InterPro"/>
</dbReference>
<sequence>MVDNELPKHDQDMRIEFVEDANWTTCEKYLTCLTVCFFTVLSTFNSSSLVIALVPLSVEFHQSQTRTGYIICFNLLLMGVGNLLWVPISRVIGKRPVYLFALLLLTATNVWTYYASSYGSLLSSRIISGLASSAADATVPSLIADLFFVHERGHCMMLFHFALSTGFFIGPLISAYIIQEAGWRWTSGFLAIAGGTTFLVGIFIIRESNYRRDIANTELPASAYPQKRKLVSWMALTHGYRPDVSFFKAVLNTIRLVGYPPILWTGLLVGTFVGWYGFPATCPQLLSIAHEVTDFVHRNIVVQMTASRVFLKPPFGWKIGSVGLLALSGFIGAVIAFFLGGKLVDLTSARMTKANHGIREPEFRLPAIILPAIIGPMGVLTFGICTADRLTWVGAAFGYAMQGFGVTAISNIVVTYAVDSYHQLAGEALVIVFVIRNTIAMLLSLYTVNWQESTGVKNAFGQMVGIQYSILLFTIPMFLFGKRIRAWTTRFGPIAAIQGQK</sequence>
<dbReference type="Pfam" id="PF07690">
    <property type="entry name" value="MFS_1"/>
    <property type="match status" value="1"/>
</dbReference>
<accession>A0AAD6D184</accession>
<feature type="transmembrane region" description="Helical" evidence="5">
    <location>
        <begin position="66"/>
        <end position="85"/>
    </location>
</feature>
<protein>
    <recommendedName>
        <fullName evidence="6">Major facilitator superfamily (MFS) profile domain-containing protein</fullName>
    </recommendedName>
</protein>
<feature type="transmembrane region" description="Helical" evidence="5">
    <location>
        <begin position="126"/>
        <end position="149"/>
    </location>
</feature>
<feature type="transmembrane region" description="Helical" evidence="5">
    <location>
        <begin position="185"/>
        <end position="205"/>
    </location>
</feature>
<feature type="transmembrane region" description="Helical" evidence="5">
    <location>
        <begin position="365"/>
        <end position="384"/>
    </location>
</feature>
<dbReference type="InterPro" id="IPR036259">
    <property type="entry name" value="MFS_trans_sf"/>
</dbReference>
<comment type="subcellular location">
    <subcellularLocation>
        <location evidence="1">Membrane</location>
        <topology evidence="1">Multi-pass membrane protein</topology>
    </subcellularLocation>
</comment>
<gene>
    <name evidence="7" type="ORF">N7494_004765</name>
</gene>
<evidence type="ECO:0000256" key="1">
    <source>
        <dbReference type="ARBA" id="ARBA00004141"/>
    </source>
</evidence>
<keyword evidence="8" id="KW-1185">Reference proteome</keyword>
<feature type="transmembrane region" description="Helical" evidence="5">
    <location>
        <begin position="256"/>
        <end position="278"/>
    </location>
</feature>
<evidence type="ECO:0000313" key="7">
    <source>
        <dbReference type="EMBL" id="KAJ5547180.1"/>
    </source>
</evidence>
<evidence type="ECO:0000256" key="3">
    <source>
        <dbReference type="ARBA" id="ARBA00022989"/>
    </source>
</evidence>
<dbReference type="AlphaFoldDB" id="A0AAD6D184"/>
<evidence type="ECO:0000256" key="5">
    <source>
        <dbReference type="SAM" id="Phobius"/>
    </source>
</evidence>
<evidence type="ECO:0000256" key="4">
    <source>
        <dbReference type="ARBA" id="ARBA00023136"/>
    </source>
</evidence>
<dbReference type="GO" id="GO:0005886">
    <property type="term" value="C:plasma membrane"/>
    <property type="evidence" value="ECO:0007669"/>
    <property type="project" value="TreeGrafter"/>
</dbReference>
<evidence type="ECO:0000259" key="6">
    <source>
        <dbReference type="PROSITE" id="PS50850"/>
    </source>
</evidence>
<dbReference type="PROSITE" id="PS50850">
    <property type="entry name" value="MFS"/>
    <property type="match status" value="1"/>
</dbReference>
<name>A0AAD6D184_9EURO</name>
<dbReference type="SUPFAM" id="SSF103473">
    <property type="entry name" value="MFS general substrate transporter"/>
    <property type="match status" value="1"/>
</dbReference>
<organism evidence="7 8">
    <name type="scientific">Penicillium frequentans</name>
    <dbReference type="NCBI Taxonomy" id="3151616"/>
    <lineage>
        <taxon>Eukaryota</taxon>
        <taxon>Fungi</taxon>
        <taxon>Dikarya</taxon>
        <taxon>Ascomycota</taxon>
        <taxon>Pezizomycotina</taxon>
        <taxon>Eurotiomycetes</taxon>
        <taxon>Eurotiomycetidae</taxon>
        <taxon>Eurotiales</taxon>
        <taxon>Aspergillaceae</taxon>
        <taxon>Penicillium</taxon>
    </lineage>
</organism>
<evidence type="ECO:0000256" key="2">
    <source>
        <dbReference type="ARBA" id="ARBA00022692"/>
    </source>
</evidence>
<dbReference type="PANTHER" id="PTHR23502">
    <property type="entry name" value="MAJOR FACILITATOR SUPERFAMILY"/>
    <property type="match status" value="1"/>
</dbReference>
<feature type="transmembrane region" description="Helical" evidence="5">
    <location>
        <begin position="428"/>
        <end position="448"/>
    </location>
</feature>
<keyword evidence="4 5" id="KW-0472">Membrane</keyword>
<feature type="domain" description="Major facilitator superfamily (MFS) profile" evidence="6">
    <location>
        <begin position="31"/>
        <end position="485"/>
    </location>
</feature>
<feature type="transmembrane region" description="Helical" evidence="5">
    <location>
        <begin position="460"/>
        <end position="480"/>
    </location>
</feature>
<dbReference type="InterPro" id="IPR020846">
    <property type="entry name" value="MFS_dom"/>
</dbReference>
<feature type="transmembrane region" description="Helical" evidence="5">
    <location>
        <begin position="396"/>
        <end position="416"/>
    </location>
</feature>
<dbReference type="PANTHER" id="PTHR23502:SF160">
    <property type="entry name" value="MAJOR FACILITATOR SUPERFAMILY (MFS) PROFILE DOMAIN-CONTAINING PROTEIN-RELATED"/>
    <property type="match status" value="1"/>
</dbReference>
<dbReference type="Gene3D" id="1.20.1250.20">
    <property type="entry name" value="MFS general substrate transporter like domains"/>
    <property type="match status" value="1"/>
</dbReference>
<dbReference type="Proteomes" id="UP001220324">
    <property type="component" value="Unassembled WGS sequence"/>
</dbReference>
<keyword evidence="3 5" id="KW-1133">Transmembrane helix</keyword>
<keyword evidence="2 5" id="KW-0812">Transmembrane</keyword>
<evidence type="ECO:0000313" key="8">
    <source>
        <dbReference type="Proteomes" id="UP001220324"/>
    </source>
</evidence>
<feature type="transmembrane region" description="Helical" evidence="5">
    <location>
        <begin position="97"/>
        <end position="114"/>
    </location>
</feature>
<reference evidence="7 8" key="1">
    <citation type="journal article" date="2023" name="IMA Fungus">
        <title>Comparative genomic study of the Penicillium genus elucidates a diverse pangenome and 15 lateral gene transfer events.</title>
        <authorList>
            <person name="Petersen C."/>
            <person name="Sorensen T."/>
            <person name="Nielsen M.R."/>
            <person name="Sondergaard T.E."/>
            <person name="Sorensen J.L."/>
            <person name="Fitzpatrick D.A."/>
            <person name="Frisvad J.C."/>
            <person name="Nielsen K.L."/>
        </authorList>
    </citation>
    <scope>NUCLEOTIDE SEQUENCE [LARGE SCALE GENOMIC DNA]</scope>
    <source>
        <strain evidence="7 8">IBT 35679</strain>
    </source>
</reference>
<comment type="caution">
    <text evidence="7">The sequence shown here is derived from an EMBL/GenBank/DDBJ whole genome shotgun (WGS) entry which is preliminary data.</text>
</comment>
<proteinExistence type="predicted"/>
<feature type="transmembrane region" description="Helical" evidence="5">
    <location>
        <begin position="29"/>
        <end position="54"/>
    </location>
</feature>
<feature type="transmembrane region" description="Helical" evidence="5">
    <location>
        <begin position="319"/>
        <end position="344"/>
    </location>
</feature>
<dbReference type="InterPro" id="IPR011701">
    <property type="entry name" value="MFS"/>
</dbReference>
<feature type="transmembrane region" description="Helical" evidence="5">
    <location>
        <begin position="161"/>
        <end position="179"/>
    </location>
</feature>
<dbReference type="EMBL" id="JAQIZZ010000003">
    <property type="protein sequence ID" value="KAJ5547180.1"/>
    <property type="molecule type" value="Genomic_DNA"/>
</dbReference>